<sequence length="396" mass="42701">MRPSALASMLLLPAAALPVSPPLVSDGASALGLDLVPTACASRVRLGHRGDGGWDVCWDGHTQGGCVVYSAGTFNDPSFDLAIAARGCEVHAFDPTLDELGLASSIRTSLGANPNVTFHRVGLGGRDLIHPTGTAPWQFPGIGFGRFANGQPWELRTLESLMRSLGHARLSVLKVDVEGAEWPLLERILSDSRMRRRLRAGELFRQLLVEVHLLPSEADFQFWAGLSRPRSFSGWLERIGLVPPPRYPVPSSADARAFNAHALDMLAQLRSHGFALFSMRVNVHSPFMATLAEPAAPAAGARAEQPRPPQFSCYELGFVWRSRATASAKRHASSDQARSAARKAAFKASALRARHMAFLAGRGRTPRSVRKPSRHGLDDDVAAAPDAAGGAMPHRR</sequence>
<keyword evidence="2" id="KW-0732">Signal</keyword>
<dbReference type="PANTHER" id="PTHR32026">
    <property type="entry name" value="METHYLTRANSFERASE-LIKE PROTEIN 24"/>
    <property type="match status" value="1"/>
</dbReference>
<organism evidence="4 5">
    <name type="scientific">Diacronema lutheri</name>
    <name type="common">Unicellular marine alga</name>
    <name type="synonym">Monochrysis lutheri</name>
    <dbReference type="NCBI Taxonomy" id="2081491"/>
    <lineage>
        <taxon>Eukaryota</taxon>
        <taxon>Haptista</taxon>
        <taxon>Haptophyta</taxon>
        <taxon>Pavlovophyceae</taxon>
        <taxon>Pavlovales</taxon>
        <taxon>Pavlovaceae</taxon>
        <taxon>Diacronema</taxon>
    </lineage>
</organism>
<dbReference type="Proteomes" id="UP000751190">
    <property type="component" value="Unassembled WGS sequence"/>
</dbReference>
<feature type="compositionally biased region" description="Low complexity" evidence="1">
    <location>
        <begin position="382"/>
        <end position="396"/>
    </location>
</feature>
<keyword evidence="5" id="KW-1185">Reference proteome</keyword>
<accession>A0A8J6CCZ2</accession>
<evidence type="ECO:0000256" key="2">
    <source>
        <dbReference type="SAM" id="SignalP"/>
    </source>
</evidence>
<dbReference type="InterPro" id="IPR025714">
    <property type="entry name" value="Methyltranfer_dom"/>
</dbReference>
<dbReference type="InterPro" id="IPR029063">
    <property type="entry name" value="SAM-dependent_MTases_sf"/>
</dbReference>
<evidence type="ECO:0000313" key="5">
    <source>
        <dbReference type="Proteomes" id="UP000751190"/>
    </source>
</evidence>
<protein>
    <recommendedName>
        <fullName evidence="3">Methyltransferase domain-containing protein</fullName>
    </recommendedName>
</protein>
<feature type="chain" id="PRO_5035151152" description="Methyltransferase domain-containing protein" evidence="2">
    <location>
        <begin position="17"/>
        <end position="396"/>
    </location>
</feature>
<feature type="compositionally biased region" description="Basic residues" evidence="1">
    <location>
        <begin position="364"/>
        <end position="374"/>
    </location>
</feature>
<proteinExistence type="predicted"/>
<feature type="domain" description="Methyltransferase" evidence="3">
    <location>
        <begin position="39"/>
        <end position="219"/>
    </location>
</feature>
<evidence type="ECO:0000256" key="1">
    <source>
        <dbReference type="SAM" id="MobiDB-lite"/>
    </source>
</evidence>
<feature type="signal peptide" evidence="2">
    <location>
        <begin position="1"/>
        <end position="16"/>
    </location>
</feature>
<dbReference type="AlphaFoldDB" id="A0A8J6CCZ2"/>
<dbReference type="OrthoDB" id="10006218at2759"/>
<dbReference type="Gene3D" id="3.40.50.150">
    <property type="entry name" value="Vaccinia Virus protein VP39"/>
    <property type="match status" value="1"/>
</dbReference>
<evidence type="ECO:0000313" key="4">
    <source>
        <dbReference type="EMBL" id="KAG8462998.1"/>
    </source>
</evidence>
<gene>
    <name evidence="4" type="ORF">KFE25_001771</name>
</gene>
<reference evidence="4" key="1">
    <citation type="submission" date="2021-05" db="EMBL/GenBank/DDBJ databases">
        <title>The genome of the haptophyte Pavlova lutheri (Diacronema luteri, Pavlovales) - a model for lipid biosynthesis in eukaryotic algae.</title>
        <authorList>
            <person name="Hulatt C.J."/>
            <person name="Posewitz M.C."/>
        </authorList>
    </citation>
    <scope>NUCLEOTIDE SEQUENCE</scope>
    <source>
        <strain evidence="4">NIVA-4/92</strain>
    </source>
</reference>
<dbReference type="PANTHER" id="PTHR32026:SF10">
    <property type="entry name" value="METHYLTRANSFERASE-LIKE PROTEIN 24-RELATED"/>
    <property type="match status" value="1"/>
</dbReference>
<dbReference type="EMBL" id="JAGTXO010000018">
    <property type="protein sequence ID" value="KAG8462998.1"/>
    <property type="molecule type" value="Genomic_DNA"/>
</dbReference>
<dbReference type="InterPro" id="IPR026913">
    <property type="entry name" value="METTL24"/>
</dbReference>
<dbReference type="Pfam" id="PF13383">
    <property type="entry name" value="Methyltransf_22"/>
    <property type="match status" value="1"/>
</dbReference>
<dbReference type="SUPFAM" id="SSF53335">
    <property type="entry name" value="S-adenosyl-L-methionine-dependent methyltransferases"/>
    <property type="match status" value="1"/>
</dbReference>
<evidence type="ECO:0000259" key="3">
    <source>
        <dbReference type="Pfam" id="PF13383"/>
    </source>
</evidence>
<feature type="region of interest" description="Disordered" evidence="1">
    <location>
        <begin position="360"/>
        <end position="396"/>
    </location>
</feature>
<name>A0A8J6CCZ2_DIALT</name>
<comment type="caution">
    <text evidence="4">The sequence shown here is derived from an EMBL/GenBank/DDBJ whole genome shotgun (WGS) entry which is preliminary data.</text>
</comment>